<dbReference type="Pfam" id="PF04020">
    <property type="entry name" value="Phage_holin_4_2"/>
    <property type="match status" value="1"/>
</dbReference>
<dbReference type="Proteomes" id="UP000238634">
    <property type="component" value="Unassembled WGS sequence"/>
</dbReference>
<keyword evidence="1" id="KW-0812">Transmembrane</keyword>
<name>A0A2T1D8F4_9CYAN</name>
<evidence type="ECO:0000256" key="1">
    <source>
        <dbReference type="SAM" id="Phobius"/>
    </source>
</evidence>
<evidence type="ECO:0000313" key="2">
    <source>
        <dbReference type="EMBL" id="PSB16716.1"/>
    </source>
</evidence>
<accession>A0A2T1D8F4</accession>
<dbReference type="OrthoDB" id="516102at2"/>
<dbReference type="PANTHER" id="PTHR37309:SF1">
    <property type="entry name" value="SLR0284 PROTEIN"/>
    <property type="match status" value="1"/>
</dbReference>
<feature type="transmembrane region" description="Helical" evidence="1">
    <location>
        <begin position="33"/>
        <end position="51"/>
    </location>
</feature>
<sequence>MLGYFFVILSTALSLLVVDIVLPGVNIASFPSALIAGVSIGLVNAFVKPILSLLTLPINFLTLGLFALVVNGICFSLAAALTPGFSVHGTLAFILGPVILSFASTFLNKYFAERTSAPKLESTSDLKTEV</sequence>
<keyword evidence="1" id="KW-0472">Membrane</keyword>
<proteinExistence type="predicted"/>
<reference evidence="2 3" key="1">
    <citation type="submission" date="2018-02" db="EMBL/GenBank/DDBJ databases">
        <authorList>
            <person name="Cohen D.B."/>
            <person name="Kent A.D."/>
        </authorList>
    </citation>
    <scope>NUCLEOTIDE SEQUENCE [LARGE SCALE GENOMIC DNA]</scope>
    <source>
        <strain evidence="2 3">ULC007</strain>
    </source>
</reference>
<organism evidence="2 3">
    <name type="scientific">Phormidesmis priestleyi ULC007</name>
    <dbReference type="NCBI Taxonomy" id="1920490"/>
    <lineage>
        <taxon>Bacteria</taxon>
        <taxon>Bacillati</taxon>
        <taxon>Cyanobacteriota</taxon>
        <taxon>Cyanophyceae</taxon>
        <taxon>Leptolyngbyales</taxon>
        <taxon>Leptolyngbyaceae</taxon>
        <taxon>Phormidesmis</taxon>
    </lineage>
</organism>
<evidence type="ECO:0000313" key="3">
    <source>
        <dbReference type="Proteomes" id="UP000238634"/>
    </source>
</evidence>
<dbReference type="PANTHER" id="PTHR37309">
    <property type="entry name" value="SLR0284 PROTEIN"/>
    <property type="match status" value="1"/>
</dbReference>
<dbReference type="AlphaFoldDB" id="A0A2T1D8F4"/>
<keyword evidence="3" id="KW-1185">Reference proteome</keyword>
<dbReference type="EMBL" id="PVWG01000038">
    <property type="protein sequence ID" value="PSB16716.1"/>
    <property type="molecule type" value="Genomic_DNA"/>
</dbReference>
<dbReference type="RefSeq" id="WP_073074468.1">
    <property type="nucleotide sequence ID" value="NZ_MPPI01000037.1"/>
</dbReference>
<keyword evidence="1" id="KW-1133">Transmembrane helix</keyword>
<feature type="transmembrane region" description="Helical" evidence="1">
    <location>
        <begin position="58"/>
        <end position="81"/>
    </location>
</feature>
<dbReference type="STRING" id="1920490.GCA_001895925_00057"/>
<protein>
    <submittedName>
        <fullName evidence="2">Phage holin family protein</fullName>
    </submittedName>
</protein>
<reference evidence="2 3" key="2">
    <citation type="submission" date="2018-03" db="EMBL/GenBank/DDBJ databases">
        <title>The ancient ancestry and fast evolution of plastids.</title>
        <authorList>
            <person name="Moore K.R."/>
            <person name="Magnabosco C."/>
            <person name="Momper L."/>
            <person name="Gold D.A."/>
            <person name="Bosak T."/>
            <person name="Fournier G.P."/>
        </authorList>
    </citation>
    <scope>NUCLEOTIDE SEQUENCE [LARGE SCALE GENOMIC DNA]</scope>
    <source>
        <strain evidence="2 3">ULC007</strain>
    </source>
</reference>
<feature type="transmembrane region" description="Helical" evidence="1">
    <location>
        <begin position="87"/>
        <end position="107"/>
    </location>
</feature>
<gene>
    <name evidence="2" type="ORF">C7B65_20965</name>
</gene>
<dbReference type="InterPro" id="IPR007165">
    <property type="entry name" value="Phage_holin_4_2"/>
</dbReference>
<comment type="caution">
    <text evidence="2">The sequence shown here is derived from an EMBL/GenBank/DDBJ whole genome shotgun (WGS) entry which is preliminary data.</text>
</comment>